<feature type="transmembrane region" description="Helical" evidence="1">
    <location>
        <begin position="69"/>
        <end position="91"/>
    </location>
</feature>
<dbReference type="EMBL" id="GEBQ01001089">
    <property type="protein sequence ID" value="JAT38888.1"/>
    <property type="molecule type" value="Transcribed_RNA"/>
</dbReference>
<keyword evidence="1" id="KW-0812">Transmembrane</keyword>
<evidence type="ECO:0000256" key="1">
    <source>
        <dbReference type="SAM" id="Phobius"/>
    </source>
</evidence>
<feature type="transmembrane region" description="Helical" evidence="1">
    <location>
        <begin position="103"/>
        <end position="124"/>
    </location>
</feature>
<evidence type="ECO:0000313" key="2">
    <source>
        <dbReference type="EMBL" id="JAT38888.1"/>
    </source>
</evidence>
<reference evidence="2" key="1">
    <citation type="submission" date="2015-11" db="EMBL/GenBank/DDBJ databases">
        <title>De novo transcriptome assembly of four potential Pierce s Disease insect vectors from Arizona vineyards.</title>
        <authorList>
            <person name="Tassone E.E."/>
        </authorList>
    </citation>
    <scope>NUCLEOTIDE SEQUENCE</scope>
</reference>
<keyword evidence="1" id="KW-1133">Transmembrane helix</keyword>
<gene>
    <name evidence="2" type="ORF">g.1058</name>
</gene>
<feature type="transmembrane region" description="Helical" evidence="1">
    <location>
        <begin position="130"/>
        <end position="151"/>
    </location>
</feature>
<dbReference type="AlphaFoldDB" id="A0A1B6MSJ7"/>
<protein>
    <submittedName>
        <fullName evidence="2">Uncharacterized protein</fullName>
    </submittedName>
</protein>
<organism evidence="2">
    <name type="scientific">Graphocephala atropunctata</name>
    <dbReference type="NCBI Taxonomy" id="36148"/>
    <lineage>
        <taxon>Eukaryota</taxon>
        <taxon>Metazoa</taxon>
        <taxon>Ecdysozoa</taxon>
        <taxon>Arthropoda</taxon>
        <taxon>Hexapoda</taxon>
        <taxon>Insecta</taxon>
        <taxon>Pterygota</taxon>
        <taxon>Neoptera</taxon>
        <taxon>Paraneoptera</taxon>
        <taxon>Hemiptera</taxon>
        <taxon>Auchenorrhyncha</taxon>
        <taxon>Membracoidea</taxon>
        <taxon>Cicadellidae</taxon>
        <taxon>Cicadellinae</taxon>
        <taxon>Cicadellini</taxon>
        <taxon>Graphocephala</taxon>
    </lineage>
</organism>
<sequence>GQKQHCRFVIVQYRPSELENSGTKMGCDMFKDVSFLCKFIAMVVNIGTLILWQVPDRQAIPLDSFSEFVLFYHTVAGYMVILVGFVVLYLLSEPPGQWGQRIFVLTGAILFLITGILGLIYSLTKDGATSYQLLVALFCTVCAVCLIFDFIKSENIF</sequence>
<name>A0A1B6MSJ7_9HEMI</name>
<feature type="non-terminal residue" evidence="2">
    <location>
        <position position="1"/>
    </location>
</feature>
<keyword evidence="1" id="KW-0472">Membrane</keyword>
<proteinExistence type="predicted"/>
<accession>A0A1B6MSJ7</accession>
<feature type="transmembrane region" description="Helical" evidence="1">
    <location>
        <begin position="35"/>
        <end position="54"/>
    </location>
</feature>